<evidence type="ECO:0000313" key="3">
    <source>
        <dbReference type="Proteomes" id="UP001371218"/>
    </source>
</evidence>
<dbReference type="InterPro" id="IPR052393">
    <property type="entry name" value="Cadmium-induced_rsp"/>
</dbReference>
<dbReference type="Pfam" id="PF00903">
    <property type="entry name" value="Glyoxalase"/>
    <property type="match status" value="1"/>
</dbReference>
<evidence type="ECO:0000259" key="1">
    <source>
        <dbReference type="PROSITE" id="PS51819"/>
    </source>
</evidence>
<organism evidence="2 3">
    <name type="scientific">Ideonella lacteola</name>
    <dbReference type="NCBI Taxonomy" id="2984193"/>
    <lineage>
        <taxon>Bacteria</taxon>
        <taxon>Pseudomonadati</taxon>
        <taxon>Pseudomonadota</taxon>
        <taxon>Betaproteobacteria</taxon>
        <taxon>Burkholderiales</taxon>
        <taxon>Sphaerotilaceae</taxon>
        <taxon>Ideonella</taxon>
    </lineage>
</organism>
<evidence type="ECO:0000313" key="2">
    <source>
        <dbReference type="EMBL" id="MEK8032492.1"/>
    </source>
</evidence>
<gene>
    <name evidence="2" type="ORF">AACH06_16835</name>
</gene>
<proteinExistence type="predicted"/>
<dbReference type="Gene3D" id="3.10.180.10">
    <property type="entry name" value="2,3-Dihydroxybiphenyl 1,2-Dioxygenase, domain 1"/>
    <property type="match status" value="1"/>
</dbReference>
<dbReference type="InterPro" id="IPR037523">
    <property type="entry name" value="VOC_core"/>
</dbReference>
<protein>
    <submittedName>
        <fullName evidence="2">ArsI/CadI family heavy metal resistance metalloenzyme</fullName>
    </submittedName>
</protein>
<dbReference type="EMBL" id="JBBUTG010000010">
    <property type="protein sequence ID" value="MEK8032492.1"/>
    <property type="molecule type" value="Genomic_DNA"/>
</dbReference>
<dbReference type="PROSITE" id="PS51819">
    <property type="entry name" value="VOC"/>
    <property type="match status" value="1"/>
</dbReference>
<dbReference type="InterPro" id="IPR029068">
    <property type="entry name" value="Glyas_Bleomycin-R_OHBP_Dase"/>
</dbReference>
<dbReference type="PANTHER" id="PTHR41294:SF1">
    <property type="entry name" value="CADMIUM-INDUCED PROTEIN CADI"/>
    <property type="match status" value="1"/>
</dbReference>
<dbReference type="SUPFAM" id="SSF54593">
    <property type="entry name" value="Glyoxalase/Bleomycin resistance protein/Dihydroxybiphenyl dioxygenase"/>
    <property type="match status" value="1"/>
</dbReference>
<accession>A0ABU9BUH1</accession>
<sequence>MSTGAATTASACCPAPAGVAASTGSGCCPAPAVKASQATATQAAASSACCPAPASTGATATAASSCCAAPALTAEAEELVSAVDFPNTRRPHISLNVKNVQRAMWFYKILFNQNPVKLRPDYAKFEPVDPPVNFTLNEHADAVDRDGHFGIEVKSVEDVARYLERFRSAGLKVDTTETQVSCCYSVQDKAWVVDPDGNHWEIFVVTNNEATEGCGLTCICYDPGTGGCNWKAREQ</sequence>
<dbReference type="InterPro" id="IPR004360">
    <property type="entry name" value="Glyas_Fos-R_dOase_dom"/>
</dbReference>
<name>A0ABU9BUH1_9BURK</name>
<keyword evidence="3" id="KW-1185">Reference proteome</keyword>
<reference evidence="2 3" key="1">
    <citation type="submission" date="2024-04" db="EMBL/GenBank/DDBJ databases">
        <title>Novel species of the genus Ideonella isolated from streams.</title>
        <authorList>
            <person name="Lu H."/>
        </authorList>
    </citation>
    <scope>NUCLEOTIDE SEQUENCE [LARGE SCALE GENOMIC DNA]</scope>
    <source>
        <strain evidence="2 3">DXS29W</strain>
    </source>
</reference>
<dbReference type="PANTHER" id="PTHR41294">
    <property type="entry name" value="CADMIUM-INDUCED PROTEIN CADI"/>
    <property type="match status" value="1"/>
</dbReference>
<comment type="caution">
    <text evidence="2">The sequence shown here is derived from an EMBL/GenBank/DDBJ whole genome shotgun (WGS) entry which is preliminary data.</text>
</comment>
<dbReference type="RefSeq" id="WP_341426903.1">
    <property type="nucleotide sequence ID" value="NZ_JBBUTG010000010.1"/>
</dbReference>
<feature type="domain" description="VOC" evidence="1">
    <location>
        <begin position="89"/>
        <end position="205"/>
    </location>
</feature>
<dbReference type="InterPro" id="IPR049789">
    <property type="entry name" value="ArsI/CadI-like"/>
</dbReference>
<dbReference type="NCBIfam" id="NF041414">
    <property type="entry name" value="ArsI_CadI_VOC"/>
    <property type="match status" value="1"/>
</dbReference>
<dbReference type="Proteomes" id="UP001371218">
    <property type="component" value="Unassembled WGS sequence"/>
</dbReference>